<dbReference type="PROSITE" id="PS00409">
    <property type="entry name" value="PROKAR_NTER_METHYL"/>
    <property type="match status" value="1"/>
</dbReference>
<feature type="transmembrane region" description="Helical" evidence="1">
    <location>
        <begin position="21"/>
        <end position="45"/>
    </location>
</feature>
<dbReference type="EMBL" id="CP045503">
    <property type="protein sequence ID" value="QPG58681.1"/>
    <property type="molecule type" value="Genomic_DNA"/>
</dbReference>
<gene>
    <name evidence="2" type="ORF">FM038_015590</name>
</gene>
<keyword evidence="1" id="KW-0472">Membrane</keyword>
<keyword evidence="1" id="KW-1133">Transmembrane helix</keyword>
<organism evidence="2 3">
    <name type="scientific">Shewanella eurypsychrophilus</name>
    <dbReference type="NCBI Taxonomy" id="2593656"/>
    <lineage>
        <taxon>Bacteria</taxon>
        <taxon>Pseudomonadati</taxon>
        <taxon>Pseudomonadota</taxon>
        <taxon>Gammaproteobacteria</taxon>
        <taxon>Alteromonadales</taxon>
        <taxon>Shewanellaceae</taxon>
        <taxon>Shewanella</taxon>
    </lineage>
</organism>
<dbReference type="Pfam" id="PF07963">
    <property type="entry name" value="N_methyl"/>
    <property type="match status" value="1"/>
</dbReference>
<name>A0ABX6VAV7_9GAMM</name>
<protein>
    <submittedName>
        <fullName evidence="2">Prepilin-type N-terminal cleavage/methylation domain-containing protein</fullName>
    </submittedName>
</protein>
<dbReference type="Proteomes" id="UP000316416">
    <property type="component" value="Chromosome"/>
</dbReference>
<accession>A0ABX6VAV7</accession>
<dbReference type="InterPro" id="IPR012902">
    <property type="entry name" value="N_methyl_site"/>
</dbReference>
<evidence type="ECO:0000313" key="2">
    <source>
        <dbReference type="EMBL" id="QPG58681.1"/>
    </source>
</evidence>
<evidence type="ECO:0000256" key="1">
    <source>
        <dbReference type="SAM" id="Phobius"/>
    </source>
</evidence>
<evidence type="ECO:0000313" key="3">
    <source>
        <dbReference type="Proteomes" id="UP000316416"/>
    </source>
</evidence>
<keyword evidence="1" id="KW-0812">Transmembrane</keyword>
<proteinExistence type="predicted"/>
<keyword evidence="3" id="KW-1185">Reference proteome</keyword>
<dbReference type="RefSeq" id="WP_142874301.1">
    <property type="nucleotide sequence ID" value="NZ_CP045503.2"/>
</dbReference>
<reference evidence="2" key="1">
    <citation type="submission" date="2021-07" db="EMBL/GenBank/DDBJ databases">
        <title>Shewanella sp. YLB-07 whole genome sequence.</title>
        <authorList>
            <person name="Yu L."/>
        </authorList>
    </citation>
    <scope>NUCLEOTIDE SEQUENCE</scope>
    <source>
        <strain evidence="2">YLB-08</strain>
    </source>
</reference>
<sequence length="149" mass="16229">MNKYTQMNQYPCKSQQHGFTLIETLVAGFIMFMVLAAAVSVYGGAVISTSKATSTLKGISVVSEITPLIKVQILAHQNQSSLEGASVSGGVEYFWQAEVVKQSAAPQKFDPELGQFVTPTKIYKLWLVSLTVAVGGNSRTFTYNELSWP</sequence>